<dbReference type="Proteomes" id="UP000253426">
    <property type="component" value="Unassembled WGS sequence"/>
</dbReference>
<organism evidence="1 2">
    <name type="scientific">Roseimicrobium gellanilyticum</name>
    <dbReference type="NCBI Taxonomy" id="748857"/>
    <lineage>
        <taxon>Bacteria</taxon>
        <taxon>Pseudomonadati</taxon>
        <taxon>Verrucomicrobiota</taxon>
        <taxon>Verrucomicrobiia</taxon>
        <taxon>Verrucomicrobiales</taxon>
        <taxon>Verrucomicrobiaceae</taxon>
        <taxon>Roseimicrobium</taxon>
    </lineage>
</organism>
<gene>
    <name evidence="1" type="ORF">DES53_104260</name>
</gene>
<protein>
    <submittedName>
        <fullName evidence="1">Uncharacterized protein</fullName>
    </submittedName>
</protein>
<comment type="caution">
    <text evidence="1">The sequence shown here is derived from an EMBL/GenBank/DDBJ whole genome shotgun (WGS) entry which is preliminary data.</text>
</comment>
<evidence type="ECO:0000313" key="1">
    <source>
        <dbReference type="EMBL" id="RBP44440.1"/>
    </source>
</evidence>
<reference evidence="1 2" key="1">
    <citation type="submission" date="2018-06" db="EMBL/GenBank/DDBJ databases">
        <title>Genomic Encyclopedia of Type Strains, Phase IV (KMG-IV): sequencing the most valuable type-strain genomes for metagenomic binning, comparative biology and taxonomic classification.</title>
        <authorList>
            <person name="Goeker M."/>
        </authorList>
    </citation>
    <scope>NUCLEOTIDE SEQUENCE [LARGE SCALE GENOMIC DNA]</scope>
    <source>
        <strain evidence="1 2">DSM 25532</strain>
    </source>
</reference>
<dbReference type="AlphaFoldDB" id="A0A366HPQ0"/>
<keyword evidence="2" id="KW-1185">Reference proteome</keyword>
<name>A0A366HPQ0_9BACT</name>
<dbReference type="EMBL" id="QNRR01000004">
    <property type="protein sequence ID" value="RBP44440.1"/>
    <property type="molecule type" value="Genomic_DNA"/>
</dbReference>
<accession>A0A366HPQ0</accession>
<evidence type="ECO:0000313" key="2">
    <source>
        <dbReference type="Proteomes" id="UP000253426"/>
    </source>
</evidence>
<sequence>MVLSAALSLRAPLTANPIAITHDVYIASEALHVKVDAEAAHIDGSFRFKSALKKGDFGEDSDVFISIPVWIPAKASQGDATVASLLKTLESADDHYKLEGPLRQAWSEAIGLKLTIGNRDVPIGNLRVSNPMSRSKRKYTSAAWRHEGWILSFADVGFSPALLRGSPEVHIRYRQPLRKTKAGAEFLYLPEFHDLPEGSTTKDLEKFAMKLQAQQGVSLAMGGVIIPAGHSARLPLSHQQPIKLLVTTP</sequence>
<dbReference type="RefSeq" id="WP_113958845.1">
    <property type="nucleotide sequence ID" value="NZ_QNRR01000004.1"/>
</dbReference>
<proteinExistence type="predicted"/>